<comment type="cofactor">
    <cofactor evidence="1">
        <name>a divalent metal cation</name>
        <dbReference type="ChEBI" id="CHEBI:60240"/>
    </cofactor>
</comment>
<evidence type="ECO:0000259" key="3">
    <source>
        <dbReference type="Pfam" id="PF13359"/>
    </source>
</evidence>
<name>A0A3M6UET4_POCDA</name>
<proteinExistence type="predicted"/>
<dbReference type="Pfam" id="PF13359">
    <property type="entry name" value="DDE_Tnp_4"/>
    <property type="match status" value="1"/>
</dbReference>
<dbReference type="Proteomes" id="UP000275408">
    <property type="component" value="Unassembled WGS sequence"/>
</dbReference>
<dbReference type="InterPro" id="IPR027806">
    <property type="entry name" value="HARBI1_dom"/>
</dbReference>
<evidence type="ECO:0000256" key="2">
    <source>
        <dbReference type="ARBA" id="ARBA00022723"/>
    </source>
</evidence>
<keyword evidence="2" id="KW-0479">Metal-binding</keyword>
<dbReference type="EMBL" id="RCHS01001679">
    <property type="protein sequence ID" value="RMX52190.1"/>
    <property type="molecule type" value="Genomic_DNA"/>
</dbReference>
<dbReference type="GO" id="GO:0046872">
    <property type="term" value="F:metal ion binding"/>
    <property type="evidence" value="ECO:0007669"/>
    <property type="project" value="UniProtKB-KW"/>
</dbReference>
<accession>A0A3M6UET4</accession>
<evidence type="ECO:0000313" key="4">
    <source>
        <dbReference type="EMBL" id="RMX52190.1"/>
    </source>
</evidence>
<organism evidence="4 5">
    <name type="scientific">Pocillopora damicornis</name>
    <name type="common">Cauliflower coral</name>
    <name type="synonym">Millepora damicornis</name>
    <dbReference type="NCBI Taxonomy" id="46731"/>
    <lineage>
        <taxon>Eukaryota</taxon>
        <taxon>Metazoa</taxon>
        <taxon>Cnidaria</taxon>
        <taxon>Anthozoa</taxon>
        <taxon>Hexacorallia</taxon>
        <taxon>Scleractinia</taxon>
        <taxon>Astrocoeniina</taxon>
        <taxon>Pocilloporidae</taxon>
        <taxon>Pocillopora</taxon>
    </lineage>
</organism>
<feature type="domain" description="DDE Tnp4" evidence="3">
    <location>
        <begin position="4"/>
        <end position="53"/>
    </location>
</feature>
<reference evidence="4 5" key="1">
    <citation type="journal article" date="2018" name="Sci. Rep.">
        <title>Comparative analysis of the Pocillopora damicornis genome highlights role of immune system in coral evolution.</title>
        <authorList>
            <person name="Cunning R."/>
            <person name="Bay R.A."/>
            <person name="Gillette P."/>
            <person name="Baker A.C."/>
            <person name="Traylor-Knowles N."/>
        </authorList>
    </citation>
    <scope>NUCLEOTIDE SEQUENCE [LARGE SCALE GENOMIC DNA]</scope>
    <source>
        <strain evidence="4">RSMAS</strain>
        <tissue evidence="4">Whole animal</tissue>
    </source>
</reference>
<keyword evidence="5" id="KW-1185">Reference proteome</keyword>
<gene>
    <name evidence="4" type="ORF">pdam_00024472</name>
</gene>
<dbReference type="AlphaFoldDB" id="A0A3M6UET4"/>
<comment type="caution">
    <text evidence="4">The sequence shown here is derived from an EMBL/GenBank/DDBJ whole genome shotgun (WGS) entry which is preliminary data.</text>
</comment>
<protein>
    <recommendedName>
        <fullName evidence="3">DDE Tnp4 domain-containing protein</fullName>
    </recommendedName>
</protein>
<evidence type="ECO:0000313" key="5">
    <source>
        <dbReference type="Proteomes" id="UP000275408"/>
    </source>
</evidence>
<sequence>MTSTRKRSIAGLRIHVERAINKIKNFLIWKGEIPLCVFSVVNQMWSVCAFVCNTQNPLISEDVNMAFDVNKVILPATILYRHSSAEVDGIQSTEEESAVCKEHLFVISDDLARDHDSVLYIQRLVSKLSEVSSCATKKMHEFTVYEHYRTVLVDTINLFITVFKFGSLVLRKLRPPTDSRHVLYSSIVAAATQYRSQHCYGDLSCSLATLEYTGEQDAAGSHVKQKVTSAVLSRKVTQSNAKNHCSFLFQRESSFSWKSPLKD</sequence>
<evidence type="ECO:0000256" key="1">
    <source>
        <dbReference type="ARBA" id="ARBA00001968"/>
    </source>
</evidence>
<dbReference type="PANTHER" id="PTHR23080">
    <property type="entry name" value="THAP DOMAIN PROTEIN"/>
    <property type="match status" value="1"/>
</dbReference>